<dbReference type="PANTHER" id="PTHR16675:SF237">
    <property type="entry name" value="MHC CLASS I ANTIGEN TRANSCRIPT VARIANT 1-RELATED"/>
    <property type="match status" value="1"/>
</dbReference>
<dbReference type="HOGENOM" id="CLU_1036391_0_0_1"/>
<proteinExistence type="predicted"/>
<reference evidence="4" key="2">
    <citation type="submission" date="2025-08" db="UniProtKB">
        <authorList>
            <consortium name="Ensembl"/>
        </authorList>
    </citation>
    <scope>IDENTIFICATION</scope>
</reference>
<feature type="transmembrane region" description="Helical" evidence="2">
    <location>
        <begin position="223"/>
        <end position="245"/>
    </location>
</feature>
<dbReference type="AlphaFoldDB" id="W5LXF4"/>
<keyword evidence="1" id="KW-0325">Glycoprotein</keyword>
<evidence type="ECO:0000259" key="3">
    <source>
        <dbReference type="PROSITE" id="PS50835"/>
    </source>
</evidence>
<dbReference type="GO" id="GO:0009897">
    <property type="term" value="C:external side of plasma membrane"/>
    <property type="evidence" value="ECO:0000318"/>
    <property type="project" value="GO_Central"/>
</dbReference>
<dbReference type="GeneTree" id="ENSGT01120000271826"/>
<dbReference type="InterPro" id="IPR007110">
    <property type="entry name" value="Ig-like_dom"/>
</dbReference>
<accession>W5LXF4</accession>
<dbReference type="Bgee" id="ENSLOCG00000000734">
    <property type="expression patterns" value="Expressed in zone of skin and 10 other cell types or tissues"/>
</dbReference>
<reference evidence="5" key="1">
    <citation type="submission" date="2011-12" db="EMBL/GenBank/DDBJ databases">
        <title>The Draft Genome of Lepisosteus oculatus.</title>
        <authorList>
            <consortium name="The Broad Institute Genome Assembly &amp; Analysis Group"/>
            <consortium name="Computational R&amp;D Group"/>
            <consortium name="and Sequencing Platform"/>
            <person name="Di Palma F."/>
            <person name="Alfoldi J."/>
            <person name="Johnson J."/>
            <person name="Berlin A."/>
            <person name="Gnerre S."/>
            <person name="Jaffe D."/>
            <person name="MacCallum I."/>
            <person name="Young S."/>
            <person name="Walker B.J."/>
            <person name="Lander E.S."/>
            <person name="Lindblad-Toh K."/>
        </authorList>
    </citation>
    <scope>NUCLEOTIDE SEQUENCE [LARGE SCALE GENOMIC DNA]</scope>
</reference>
<protein>
    <recommendedName>
        <fullName evidence="3">Ig-like domain-containing protein</fullName>
    </recommendedName>
</protein>
<evidence type="ECO:0000256" key="2">
    <source>
        <dbReference type="SAM" id="Phobius"/>
    </source>
</evidence>
<dbReference type="PROSITE" id="PS50835">
    <property type="entry name" value="IG_LIKE"/>
    <property type="match status" value="1"/>
</dbReference>
<evidence type="ECO:0000313" key="5">
    <source>
        <dbReference type="Proteomes" id="UP000018468"/>
    </source>
</evidence>
<dbReference type="SUPFAM" id="SSF48726">
    <property type="entry name" value="Immunoglobulin"/>
    <property type="match status" value="1"/>
</dbReference>
<dbReference type="InterPro" id="IPR011161">
    <property type="entry name" value="MHC_I-like_Ag-recog"/>
</dbReference>
<dbReference type="SMART" id="SM00407">
    <property type="entry name" value="IGc1"/>
    <property type="match status" value="1"/>
</dbReference>
<dbReference type="STRING" id="7918.ENSLOCP00000000811"/>
<dbReference type="GO" id="GO:0005615">
    <property type="term" value="C:extracellular space"/>
    <property type="evidence" value="ECO:0000318"/>
    <property type="project" value="GO_Central"/>
</dbReference>
<dbReference type="Pfam" id="PF07654">
    <property type="entry name" value="C1-set"/>
    <property type="match status" value="1"/>
</dbReference>
<organism evidence="4 5">
    <name type="scientific">Lepisosteus oculatus</name>
    <name type="common">Spotted gar</name>
    <dbReference type="NCBI Taxonomy" id="7918"/>
    <lineage>
        <taxon>Eukaryota</taxon>
        <taxon>Metazoa</taxon>
        <taxon>Chordata</taxon>
        <taxon>Craniata</taxon>
        <taxon>Vertebrata</taxon>
        <taxon>Euteleostomi</taxon>
        <taxon>Actinopterygii</taxon>
        <taxon>Neopterygii</taxon>
        <taxon>Holostei</taxon>
        <taxon>Semionotiformes</taxon>
        <taxon>Lepisosteidae</taxon>
        <taxon>Lepisosteus</taxon>
    </lineage>
</organism>
<dbReference type="PANTHER" id="PTHR16675">
    <property type="entry name" value="MHC CLASS I-RELATED"/>
    <property type="match status" value="1"/>
</dbReference>
<feature type="domain" description="Ig-like" evidence="3">
    <location>
        <begin position="96"/>
        <end position="185"/>
    </location>
</feature>
<keyword evidence="5" id="KW-1185">Reference proteome</keyword>
<dbReference type="Ensembl" id="ENSLOCT00000000815.1">
    <property type="protein sequence ID" value="ENSLOCP00000000811.1"/>
    <property type="gene ID" value="ENSLOCG00000000734.1"/>
</dbReference>
<dbReference type="Gene3D" id="3.30.500.10">
    <property type="entry name" value="MHC class I-like antigen recognition-like"/>
    <property type="match status" value="1"/>
</dbReference>
<dbReference type="InterPro" id="IPR013783">
    <property type="entry name" value="Ig-like_fold"/>
</dbReference>
<evidence type="ECO:0000313" key="4">
    <source>
        <dbReference type="Ensembl" id="ENSLOCP00000000811.1"/>
    </source>
</evidence>
<dbReference type="GO" id="GO:0006955">
    <property type="term" value="P:immune response"/>
    <property type="evidence" value="ECO:0000318"/>
    <property type="project" value="GO_Central"/>
</dbReference>
<dbReference type="InterPro" id="IPR036179">
    <property type="entry name" value="Ig-like_dom_sf"/>
</dbReference>
<dbReference type="InParanoid" id="W5LXF4"/>
<dbReference type="OMA" id="QIICHAT"/>
<dbReference type="FunFam" id="2.60.40.10:FF:003081">
    <property type="entry name" value="Uncharacterized protein"/>
    <property type="match status" value="1"/>
</dbReference>
<dbReference type="Proteomes" id="UP000018468">
    <property type="component" value="Unassembled WGS sequence"/>
</dbReference>
<dbReference type="InterPro" id="IPR011162">
    <property type="entry name" value="MHC_I/II-like_Ag-recog"/>
</dbReference>
<keyword evidence="2" id="KW-0472">Membrane</keyword>
<evidence type="ECO:0000256" key="1">
    <source>
        <dbReference type="ARBA" id="ARBA00023180"/>
    </source>
</evidence>
<dbReference type="SUPFAM" id="SSF54452">
    <property type="entry name" value="MHC antigen-recognition domain"/>
    <property type="match status" value="1"/>
</dbReference>
<name>W5LXF4_LEPOC</name>
<keyword evidence="2" id="KW-1133">Transmembrane helix</keyword>
<dbReference type="Gene3D" id="2.60.40.10">
    <property type="entry name" value="Immunoglobulins"/>
    <property type="match status" value="1"/>
</dbReference>
<dbReference type="InterPro" id="IPR003597">
    <property type="entry name" value="Ig_C1-set"/>
</dbReference>
<dbReference type="InterPro" id="IPR037055">
    <property type="entry name" value="MHC_I-like_Ag-recog_sf"/>
</dbReference>
<keyword evidence="2" id="KW-0812">Transmembrane</keyword>
<sequence>APGSHTVLLLCGCELEEDGGGTSRGRCALGHEGKVYLRLDTRTRTWTQVSRAPGAEQGWEPDRSFNRTVLTFLEQYCSQWLKIFIKHTRKTLCRAPAPEAPGLQRGREPNSPVTCSVVSLFPGDVAVSWQRDGQELTEGVDPAVVLPNGDGSFQVRRSLRVSEEELERHSFTCFVNGTSLGEELVIPWSKREKESGPGLNTGQPLHSIEPSSQNVWMADKNTIFVICTTAFYVLIAALVICCVTCESGFFKKSTRHQPSAAQREGHTGD</sequence>
<dbReference type="Pfam" id="PF00129">
    <property type="entry name" value="MHC_I"/>
    <property type="match status" value="1"/>
</dbReference>
<reference evidence="4" key="3">
    <citation type="submission" date="2025-09" db="UniProtKB">
        <authorList>
            <consortium name="Ensembl"/>
        </authorList>
    </citation>
    <scope>IDENTIFICATION</scope>
</reference>
<dbReference type="InterPro" id="IPR050208">
    <property type="entry name" value="MHC_class-I_related"/>
</dbReference>